<dbReference type="Gene3D" id="3.40.50.300">
    <property type="entry name" value="P-loop containing nucleotide triphosphate hydrolases"/>
    <property type="match status" value="2"/>
</dbReference>
<dbReference type="SMART" id="SM00487">
    <property type="entry name" value="DEXDc"/>
    <property type="match status" value="1"/>
</dbReference>
<dbReference type="InterPro" id="IPR001650">
    <property type="entry name" value="Helicase_C-like"/>
</dbReference>
<evidence type="ECO:0000313" key="14">
    <source>
        <dbReference type="EMBL" id="MCS3917800.1"/>
    </source>
</evidence>
<feature type="domain" description="Helicase ATP-binding" evidence="12">
    <location>
        <begin position="692"/>
        <end position="853"/>
    </location>
</feature>
<dbReference type="HAMAP" id="MF_00969">
    <property type="entry name" value="TRCF"/>
    <property type="match status" value="1"/>
</dbReference>
<evidence type="ECO:0000256" key="11">
    <source>
        <dbReference type="SAM" id="MobiDB-lite"/>
    </source>
</evidence>
<dbReference type="Gene3D" id="3.90.1150.50">
    <property type="entry name" value="Transcription-repair-coupling factor, D7 domain"/>
    <property type="match status" value="1"/>
</dbReference>
<dbReference type="SMART" id="SM00982">
    <property type="entry name" value="TRCF"/>
    <property type="match status" value="1"/>
</dbReference>
<dbReference type="PROSITE" id="PS51192">
    <property type="entry name" value="HELICASE_ATP_BIND_1"/>
    <property type="match status" value="1"/>
</dbReference>
<dbReference type="Pfam" id="PF00271">
    <property type="entry name" value="Helicase_C"/>
    <property type="match status" value="1"/>
</dbReference>
<accession>A0ABT2ELH3</accession>
<dbReference type="InterPro" id="IPR047112">
    <property type="entry name" value="RecG/Mfd"/>
</dbReference>
<dbReference type="InterPro" id="IPR011545">
    <property type="entry name" value="DEAD/DEAH_box_helicase_dom"/>
</dbReference>
<dbReference type="InterPro" id="IPR004576">
    <property type="entry name" value="Mfd"/>
</dbReference>
<evidence type="ECO:0000256" key="7">
    <source>
        <dbReference type="ARBA" id="ARBA00023125"/>
    </source>
</evidence>
<evidence type="ECO:0000256" key="10">
    <source>
        <dbReference type="SAM" id="Coils"/>
    </source>
</evidence>
<dbReference type="GO" id="GO:0016787">
    <property type="term" value="F:hydrolase activity"/>
    <property type="evidence" value="ECO:0007669"/>
    <property type="project" value="UniProtKB-KW"/>
</dbReference>
<proteinExistence type="inferred from homology"/>
<dbReference type="RefSeq" id="WP_259092343.1">
    <property type="nucleotide sequence ID" value="NZ_CP130454.1"/>
</dbReference>
<dbReference type="SUPFAM" id="SSF141259">
    <property type="entry name" value="CarD-like"/>
    <property type="match status" value="1"/>
</dbReference>
<comment type="similarity">
    <text evidence="9">In the N-terminal section; belongs to the UvrB family.</text>
</comment>
<reference evidence="14 15" key="1">
    <citation type="submission" date="2022-08" db="EMBL/GenBank/DDBJ databases">
        <title>Bacterial and archaeal communities from various locations to study Microbial Dark Matter (Phase II).</title>
        <authorList>
            <person name="Stepanauskas R."/>
        </authorList>
    </citation>
    <scope>NUCLEOTIDE SEQUENCE [LARGE SCALE GENOMIC DNA]</scope>
    <source>
        <strain evidence="14 15">PD1</strain>
    </source>
</reference>
<dbReference type="InterPro" id="IPR041471">
    <property type="entry name" value="UvrB_inter"/>
</dbReference>
<dbReference type="CDD" id="cd18810">
    <property type="entry name" value="SF2_C_TRCF"/>
    <property type="match status" value="1"/>
</dbReference>
<dbReference type="EC" id="3.6.4.-" evidence="9"/>
<keyword evidence="2 9" id="KW-0547">Nucleotide-binding</keyword>
<protein>
    <recommendedName>
        <fullName evidence="9">Transcription-repair-coupling factor</fullName>
        <shortName evidence="9">TRCF</shortName>
        <ecNumber evidence="9">3.6.4.-</ecNumber>
    </recommendedName>
</protein>
<evidence type="ECO:0000259" key="12">
    <source>
        <dbReference type="PROSITE" id="PS51192"/>
    </source>
</evidence>
<comment type="similarity">
    <text evidence="9">In the C-terminal section; belongs to the helicase family. RecG subfamily.</text>
</comment>
<dbReference type="PANTHER" id="PTHR47964">
    <property type="entry name" value="ATP-DEPENDENT DNA HELICASE HOMOLOG RECG, CHLOROPLASTIC"/>
    <property type="match status" value="1"/>
</dbReference>
<dbReference type="Pfam" id="PF17757">
    <property type="entry name" value="UvrB_inter"/>
    <property type="match status" value="1"/>
</dbReference>
<evidence type="ECO:0000256" key="4">
    <source>
        <dbReference type="ARBA" id="ARBA00022801"/>
    </source>
</evidence>
<dbReference type="PROSITE" id="PS51194">
    <property type="entry name" value="HELICASE_CTER"/>
    <property type="match status" value="1"/>
</dbReference>
<dbReference type="InterPro" id="IPR027417">
    <property type="entry name" value="P-loop_NTPase"/>
</dbReference>
<dbReference type="Gene3D" id="2.40.10.170">
    <property type="match status" value="1"/>
</dbReference>
<dbReference type="SMART" id="SM01058">
    <property type="entry name" value="CarD_TRCF"/>
    <property type="match status" value="1"/>
</dbReference>
<dbReference type="Pfam" id="PF03461">
    <property type="entry name" value="TRCF"/>
    <property type="match status" value="1"/>
</dbReference>
<dbReference type="SMART" id="SM00490">
    <property type="entry name" value="HELICc"/>
    <property type="match status" value="1"/>
</dbReference>
<evidence type="ECO:0000256" key="6">
    <source>
        <dbReference type="ARBA" id="ARBA00022840"/>
    </source>
</evidence>
<dbReference type="SUPFAM" id="SSF143517">
    <property type="entry name" value="TRCF domain-like"/>
    <property type="match status" value="1"/>
</dbReference>
<feature type="domain" description="Helicase C-terminal" evidence="13">
    <location>
        <begin position="862"/>
        <end position="1028"/>
    </location>
</feature>
<sequence length="1235" mass="141194">MHGLIRWLRETEIVQNLQRAVKGRAKLQVQGGFLSSWAAILAATLYDWQHPALILVPGSERLASFAADLETLLGQPNRIFPFPPHPTLLSGDTYITITRDRIAAIDALHRHRNPIIVTTPFAICQPTVPVCVYEQSALTVRTGETHERDELVEHLIAGGYERVTQVEAPGQFAVRGDIVDFFSPAHDQPIRIELFGDEVESIRPFDIETQRSTEKWNECVILPAREFIVGDTGQGARDMEAWDEGRGTRDEDWEERIREMLEREVERLQKIGKPEQARLLRQQVEHDLERLLDGRYFDGCDWYCPFIYDPLPTIVDHLPPDTLVVWLEPHDLDADAAALEERWQKILAELVETGDLLRPPKPPFVEWDEGRGTRDGNEVGQRAWDEGRGKDWDGEIPAKPKSIKTRLSSLPSLTFTTEVYDFTQSPVPSPQSLTLTCHRVEAFLSDVRKFLARVDEWHQRGYAIVIATRYPERVSDWLRDVPLTDMPPIVRLSADDLPIADRINIFPTPLSAGFVLPNERLVVVTDSELFNAPYKPRKKRWKGTAAVKSPSDLREGDYVVHIHHGIGIYRGVVRQEVLGKESDYLVIEYAEGERLYVPVHQIDRVRKYVAVDGGEPPLSSLSNNKRWLRLRQKARENAEQVAKELLELYARRQVAEGFAFSPDTPWQREMEDAFPFVETEDQLRAIEEVKADMESPRPMNRLVCGDVGFGKTEIAIRAAFKAVMDGKQVAMLVPTTVLALQHYQTFTQRLAPYPVKIAMLSRLQSPKEQKEVVNGLRTGAIDIVIGTHRLLSDDVKFRDLGLLIIDEEQRFGVRQKERLKRLQVGVDVLILTATPIPRTLHMALGGLLDMSLVNTPPEGRRPVRTYLSVYDPELVRFAIRRELERGGQVFYVYNRVQGIEHVAERVKQLVPEAKIAIAHGQMPEDELERVMLEFAEGKWDVLVCTTIIENGLDVPNANTLIVEHCERFGLAQLYQLRGRVGRSDRQAYAYFFHDHPKRLSETARKRLEALREFTDLGSGFRLALRDLEIRGAGNLLGVEQHGFINEVGFDLYMDMLAEAVRRLQGEPLPQKVELPEADLPVKAFIPETYVEDLEQRLYLYRKMAGVQSEEDIAQIEAELRDRYGEPPQPVRNILSVLRIRVRAHKAKVIAITHDRRTVMVRCAMNLNLSNAALLRLYHRLRETQPTEVIHCVRYERDRFLIDWTELTPVQLLQLLEDLLAALPDFLPQELAVEVG</sequence>
<keyword evidence="7 9" id="KW-0238">DNA-binding</keyword>
<keyword evidence="5 14" id="KW-0347">Helicase</keyword>
<dbReference type="NCBIfam" id="TIGR00580">
    <property type="entry name" value="mfd"/>
    <property type="match status" value="1"/>
</dbReference>
<dbReference type="InterPro" id="IPR003711">
    <property type="entry name" value="CarD-like/TRCF_RID"/>
</dbReference>
<keyword evidence="3 9" id="KW-0227">DNA damage</keyword>
<dbReference type="InterPro" id="IPR037235">
    <property type="entry name" value="TRCF-like_C_D7"/>
</dbReference>
<dbReference type="Pfam" id="PF00270">
    <property type="entry name" value="DEAD"/>
    <property type="match status" value="1"/>
</dbReference>
<comment type="function">
    <text evidence="9">Couples transcription and DNA repair by recognizing RNA polymerase (RNAP) stalled at DNA lesions. Mediates ATP-dependent release of RNAP and its truncated transcript from the DNA, and recruitment of nucleotide excision repair machinery to the damaged site.</text>
</comment>
<feature type="compositionally biased region" description="Basic and acidic residues" evidence="11">
    <location>
        <begin position="368"/>
        <end position="396"/>
    </location>
</feature>
<dbReference type="Proteomes" id="UP001204798">
    <property type="component" value="Unassembled WGS sequence"/>
</dbReference>
<feature type="coiled-coil region" evidence="10">
    <location>
        <begin position="624"/>
        <end position="651"/>
    </location>
</feature>
<keyword evidence="8 9" id="KW-0234">DNA repair</keyword>
<keyword evidence="10" id="KW-0175">Coiled coil</keyword>
<dbReference type="GO" id="GO:0004386">
    <property type="term" value="F:helicase activity"/>
    <property type="evidence" value="ECO:0007669"/>
    <property type="project" value="UniProtKB-KW"/>
</dbReference>
<dbReference type="EMBL" id="JANUCP010000001">
    <property type="protein sequence ID" value="MCS3917800.1"/>
    <property type="molecule type" value="Genomic_DNA"/>
</dbReference>
<dbReference type="Pfam" id="PF02559">
    <property type="entry name" value="CarD_TRCF_RID"/>
    <property type="match status" value="1"/>
</dbReference>
<dbReference type="PANTHER" id="PTHR47964:SF1">
    <property type="entry name" value="ATP-DEPENDENT DNA HELICASE HOMOLOG RECG, CHLOROPLASTIC"/>
    <property type="match status" value="1"/>
</dbReference>
<dbReference type="Gene3D" id="3.30.2060.10">
    <property type="entry name" value="Penicillin-binding protein 1b domain"/>
    <property type="match status" value="1"/>
</dbReference>
<dbReference type="Gene3D" id="3.40.50.11180">
    <property type="match status" value="1"/>
</dbReference>
<keyword evidence="6 9" id="KW-0067">ATP-binding</keyword>
<keyword evidence="4 9" id="KW-0378">Hydrolase</keyword>
<gene>
    <name evidence="9" type="primary">mfd</name>
    <name evidence="14" type="ORF">M2350_000197</name>
</gene>
<evidence type="ECO:0000256" key="8">
    <source>
        <dbReference type="ARBA" id="ARBA00023204"/>
    </source>
</evidence>
<name>A0ABT2ELH3_9BACT</name>
<evidence type="ECO:0000256" key="2">
    <source>
        <dbReference type="ARBA" id="ARBA00022741"/>
    </source>
</evidence>
<dbReference type="SUPFAM" id="SSF52540">
    <property type="entry name" value="P-loop containing nucleoside triphosphate hydrolases"/>
    <property type="match status" value="4"/>
</dbReference>
<comment type="caution">
    <text evidence="14">The sequence shown here is derived from an EMBL/GenBank/DDBJ whole genome shotgun (WGS) entry which is preliminary data.</text>
</comment>
<evidence type="ECO:0000259" key="13">
    <source>
        <dbReference type="PROSITE" id="PS51194"/>
    </source>
</evidence>
<evidence type="ECO:0000256" key="1">
    <source>
        <dbReference type="ARBA" id="ARBA00022490"/>
    </source>
</evidence>
<evidence type="ECO:0000256" key="5">
    <source>
        <dbReference type="ARBA" id="ARBA00022806"/>
    </source>
</evidence>
<dbReference type="InterPro" id="IPR036101">
    <property type="entry name" value="CarD-like/TRCF_RID_sf"/>
</dbReference>
<evidence type="ECO:0000256" key="9">
    <source>
        <dbReference type="HAMAP-Rule" id="MF_00969"/>
    </source>
</evidence>
<evidence type="ECO:0000256" key="3">
    <source>
        <dbReference type="ARBA" id="ARBA00022763"/>
    </source>
</evidence>
<dbReference type="InterPro" id="IPR005118">
    <property type="entry name" value="TRCF_C"/>
</dbReference>
<comment type="subcellular location">
    <subcellularLocation>
        <location evidence="9">Cytoplasm</location>
    </subcellularLocation>
</comment>
<feature type="region of interest" description="Disordered" evidence="11">
    <location>
        <begin position="361"/>
        <end position="396"/>
    </location>
</feature>
<evidence type="ECO:0000313" key="15">
    <source>
        <dbReference type="Proteomes" id="UP001204798"/>
    </source>
</evidence>
<dbReference type="CDD" id="cd17991">
    <property type="entry name" value="DEXHc_TRCF"/>
    <property type="match status" value="1"/>
</dbReference>
<dbReference type="InterPro" id="IPR014001">
    <property type="entry name" value="Helicase_ATP-bd"/>
</dbReference>
<organism evidence="14 15">
    <name type="scientific">Candidatus Fervidibacter sacchari</name>
    <dbReference type="NCBI Taxonomy" id="1448929"/>
    <lineage>
        <taxon>Bacteria</taxon>
        <taxon>Candidatus Fervidibacterota</taxon>
        <taxon>Candidatus Fervidibacter</taxon>
    </lineage>
</organism>
<keyword evidence="15" id="KW-1185">Reference proteome</keyword>
<keyword evidence="1 9" id="KW-0963">Cytoplasm</keyword>